<keyword evidence="2" id="KW-1185">Reference proteome</keyword>
<dbReference type="InterPro" id="IPR014967">
    <property type="entry name" value="Uncharacterised_YugN-like"/>
</dbReference>
<protein>
    <recommendedName>
        <fullName evidence="3">YugN-like family protein</fullName>
    </recommendedName>
</protein>
<organism evidence="1 2">
    <name type="scientific">Lottiidibacillus patelloidae</name>
    <dbReference type="NCBI Taxonomy" id="2670334"/>
    <lineage>
        <taxon>Bacteria</taxon>
        <taxon>Bacillati</taxon>
        <taxon>Bacillota</taxon>
        <taxon>Bacilli</taxon>
        <taxon>Bacillales</taxon>
        <taxon>Bacillaceae</taxon>
        <taxon>Lottiidibacillus</taxon>
    </lineage>
</organism>
<comment type="caution">
    <text evidence="1">The sequence shown here is derived from an EMBL/GenBank/DDBJ whole genome shotgun (WGS) entry which is preliminary data.</text>
</comment>
<reference evidence="2" key="1">
    <citation type="submission" date="2017-08" db="EMBL/GenBank/DDBJ databases">
        <authorList>
            <person name="Huang Z."/>
        </authorList>
    </citation>
    <scope>NUCLEOTIDE SEQUENCE [LARGE SCALE GENOMIC DNA]</scope>
    <source>
        <strain evidence="2">SA5d-4</strain>
    </source>
</reference>
<dbReference type="EMBL" id="NPIA01000001">
    <property type="protein sequence ID" value="OZM58471.1"/>
    <property type="molecule type" value="Genomic_DNA"/>
</dbReference>
<gene>
    <name evidence="1" type="ORF">CIB95_02570</name>
</gene>
<evidence type="ECO:0000313" key="1">
    <source>
        <dbReference type="EMBL" id="OZM58471.1"/>
    </source>
</evidence>
<dbReference type="RefSeq" id="WP_094921414.1">
    <property type="nucleotide sequence ID" value="NZ_NPIA01000001.1"/>
</dbReference>
<dbReference type="SUPFAM" id="SSF160755">
    <property type="entry name" value="YugN-like"/>
    <property type="match status" value="1"/>
</dbReference>
<reference evidence="1 2" key="2">
    <citation type="submission" date="2017-09" db="EMBL/GenBank/DDBJ databases">
        <title>Bacillus patelloidae sp. nov., isolated from the intestinal tract of a marine limpet.</title>
        <authorList>
            <person name="Liu R."/>
            <person name="Dong C."/>
            <person name="Shao Z."/>
        </authorList>
    </citation>
    <scope>NUCLEOTIDE SEQUENCE [LARGE SCALE GENOMIC DNA]</scope>
    <source>
        <strain evidence="1 2">SA5d-4</strain>
    </source>
</reference>
<dbReference type="InterPro" id="IPR036491">
    <property type="entry name" value="YugN-like_sf"/>
</dbReference>
<evidence type="ECO:0000313" key="2">
    <source>
        <dbReference type="Proteomes" id="UP000217083"/>
    </source>
</evidence>
<accession>A0A263BXH9</accession>
<dbReference type="Proteomes" id="UP000217083">
    <property type="component" value="Unassembled WGS sequence"/>
</dbReference>
<sequence length="117" mass="13470">MKFEEVALSGKTVQFSVLDHLANELGFVLAGQWDYERVTYDYKFEDMVTGDVYYLRVQGIAVEGEIPHKYAQVKLLTPLLGKYYYPHGVEYADEEFPKNILENSKRKLQALSEALQA</sequence>
<name>A0A263BXH9_9BACI</name>
<dbReference type="Pfam" id="PF08868">
    <property type="entry name" value="YugN"/>
    <property type="match status" value="1"/>
</dbReference>
<dbReference type="AlphaFoldDB" id="A0A263BXH9"/>
<proteinExistence type="predicted"/>
<evidence type="ECO:0008006" key="3">
    <source>
        <dbReference type="Google" id="ProtNLM"/>
    </source>
</evidence>
<dbReference type="Gene3D" id="3.30.310.100">
    <property type="entry name" value="YugN-like"/>
    <property type="match status" value="1"/>
</dbReference>